<dbReference type="GO" id="GO:0006508">
    <property type="term" value="P:proteolysis"/>
    <property type="evidence" value="ECO:0007669"/>
    <property type="project" value="UniProtKB-KW"/>
</dbReference>
<comment type="subcellular location">
    <subcellularLocation>
        <location evidence="1">Membrane</location>
        <topology evidence="1">Single-pass membrane protein</topology>
    </subcellularLocation>
</comment>
<dbReference type="Proteomes" id="UP001589628">
    <property type="component" value="Unassembled WGS sequence"/>
</dbReference>
<dbReference type="SUPFAM" id="SSF117892">
    <property type="entry name" value="Band 7/SPFH domain"/>
    <property type="match status" value="1"/>
</dbReference>
<organism evidence="8 9">
    <name type="scientific">Balneatrix alpica</name>
    <dbReference type="NCBI Taxonomy" id="75684"/>
    <lineage>
        <taxon>Bacteria</taxon>
        <taxon>Pseudomonadati</taxon>
        <taxon>Pseudomonadota</taxon>
        <taxon>Gammaproteobacteria</taxon>
        <taxon>Oceanospirillales</taxon>
        <taxon>Balneatrichaceae</taxon>
        <taxon>Balneatrix</taxon>
    </lineage>
</organism>
<dbReference type="Gene3D" id="3.30.479.30">
    <property type="entry name" value="Band 7 domain"/>
    <property type="match status" value="1"/>
</dbReference>
<accession>A0ABV5ZB70</accession>
<dbReference type="InterPro" id="IPR001107">
    <property type="entry name" value="Band_7"/>
</dbReference>
<dbReference type="InterPro" id="IPR036013">
    <property type="entry name" value="Band_7/SPFH_dom_sf"/>
</dbReference>
<comment type="caution">
    <text evidence="8">The sequence shown here is derived from an EMBL/GenBank/DDBJ whole genome shotgun (WGS) entry which is preliminary data.</text>
</comment>
<dbReference type="GO" id="GO:0008233">
    <property type="term" value="F:peptidase activity"/>
    <property type="evidence" value="ECO:0007669"/>
    <property type="project" value="UniProtKB-KW"/>
</dbReference>
<evidence type="ECO:0000256" key="6">
    <source>
        <dbReference type="PIRNR" id="PIRNR005651"/>
    </source>
</evidence>
<evidence type="ECO:0000256" key="5">
    <source>
        <dbReference type="ARBA" id="ARBA00023136"/>
    </source>
</evidence>
<proteinExistence type="inferred from homology"/>
<dbReference type="CDD" id="cd03405">
    <property type="entry name" value="SPFH_HflC"/>
    <property type="match status" value="1"/>
</dbReference>
<dbReference type="SMART" id="SM00244">
    <property type="entry name" value="PHB"/>
    <property type="match status" value="1"/>
</dbReference>
<dbReference type="PANTHER" id="PTHR42911:SF1">
    <property type="entry name" value="MODULATOR OF FTSH PROTEASE HFLC"/>
    <property type="match status" value="1"/>
</dbReference>
<keyword evidence="3" id="KW-0812">Transmembrane</keyword>
<dbReference type="InterPro" id="IPR010200">
    <property type="entry name" value="HflC"/>
</dbReference>
<dbReference type="EMBL" id="JBHLZN010000002">
    <property type="protein sequence ID" value="MFB9886521.1"/>
    <property type="molecule type" value="Genomic_DNA"/>
</dbReference>
<protein>
    <recommendedName>
        <fullName evidence="6">Protein HflC</fullName>
    </recommendedName>
</protein>
<gene>
    <name evidence="8" type="primary">hflC</name>
    <name evidence="8" type="ORF">ACFFLH_08875</name>
</gene>
<dbReference type="InterPro" id="IPR001972">
    <property type="entry name" value="Stomatin_HflK_fam"/>
</dbReference>
<dbReference type="RefSeq" id="WP_027311955.1">
    <property type="nucleotide sequence ID" value="NZ_JAUESS010000003.1"/>
</dbReference>
<keyword evidence="5" id="KW-0472">Membrane</keyword>
<evidence type="ECO:0000313" key="8">
    <source>
        <dbReference type="EMBL" id="MFB9886521.1"/>
    </source>
</evidence>
<evidence type="ECO:0000256" key="1">
    <source>
        <dbReference type="ARBA" id="ARBA00004167"/>
    </source>
</evidence>
<dbReference type="PIRSF" id="PIRSF005651">
    <property type="entry name" value="HflC"/>
    <property type="match status" value="1"/>
</dbReference>
<keyword evidence="8" id="KW-0378">Hydrolase</keyword>
<comment type="function">
    <text evidence="6">HflC and HflK could regulate a protease.</text>
</comment>
<evidence type="ECO:0000259" key="7">
    <source>
        <dbReference type="SMART" id="SM00244"/>
    </source>
</evidence>
<comment type="similarity">
    <text evidence="2 6">Belongs to the band 7/mec-2 family. HflC subfamily.</text>
</comment>
<dbReference type="Pfam" id="PF01145">
    <property type="entry name" value="Band_7"/>
    <property type="match status" value="1"/>
</dbReference>
<keyword evidence="4" id="KW-1133">Transmembrane helix</keyword>
<dbReference type="NCBIfam" id="TIGR01932">
    <property type="entry name" value="hflC"/>
    <property type="match status" value="2"/>
</dbReference>
<name>A0ABV5ZB70_9GAMM</name>
<dbReference type="PRINTS" id="PR00721">
    <property type="entry name" value="STOMATIN"/>
</dbReference>
<evidence type="ECO:0000256" key="2">
    <source>
        <dbReference type="ARBA" id="ARBA00007862"/>
    </source>
</evidence>
<sequence>MTNKSFAVIALVLVVIIGLSKSLFIISETERAVVLRFGEVVEADVKPGLHVKLPFVDNVRRFDARLMTMDSRPQRYLTLEKKALIVDSFVKWRVYDVEKFYTATSGDEFVAAKLLAARVDTGLRNQFGGRTLTQVVSGERDELLLDLTTKLSEVTKNELGVEVVDVRVKRIDLPPEVSQSVYERMRTEREREARELRSRGQELAEGIRADADRQKTVIEANAYRDAERTRGEGDAQAASIYARAFQQDAEFYAFYRSLSAYRSAFGQEGDVLLLEPNSDFFKYLKDQRGQ</sequence>
<evidence type="ECO:0000313" key="9">
    <source>
        <dbReference type="Proteomes" id="UP001589628"/>
    </source>
</evidence>
<dbReference type="PANTHER" id="PTHR42911">
    <property type="entry name" value="MODULATOR OF FTSH PROTEASE HFLC"/>
    <property type="match status" value="1"/>
</dbReference>
<keyword evidence="9" id="KW-1185">Reference proteome</keyword>
<keyword evidence="8" id="KW-0645">Protease</keyword>
<feature type="domain" description="Band 7" evidence="7">
    <location>
        <begin position="21"/>
        <end position="185"/>
    </location>
</feature>
<evidence type="ECO:0000256" key="3">
    <source>
        <dbReference type="ARBA" id="ARBA00022692"/>
    </source>
</evidence>
<evidence type="ECO:0000256" key="4">
    <source>
        <dbReference type="ARBA" id="ARBA00022989"/>
    </source>
</evidence>
<reference evidence="8 9" key="1">
    <citation type="submission" date="2024-09" db="EMBL/GenBank/DDBJ databases">
        <authorList>
            <person name="Sun Q."/>
            <person name="Mori K."/>
        </authorList>
    </citation>
    <scope>NUCLEOTIDE SEQUENCE [LARGE SCALE GENOMIC DNA]</scope>
    <source>
        <strain evidence="8 9">ATCC 51285</strain>
    </source>
</reference>